<sequence>MNPSSEQPSNAQDKEYISVFNNTTGQILYCKKNDETNNYEVMTASAPAPKVVNLQPRFSKVCTNTFQVIIYAIDGTTQKLGKYVFRDNEFVAAPECICDACKLPVYEIKETPGNFFSSNDSPMILIGIQWIGCHIRGKNLTYVNASNGVIGVYRQTSNGLELEQENFVVRMLPNPKSVFLMNQNYFINWGFCPHIQQTIYLCQKGGEFIYLTFNKHLNHFEMIKCDCKILPTPNVKFENEKTGLLETFLDFRTGKWIGIFVTYKGRLQWRQYDLSRNEWKAGSQRMLDCRGKSTKDLLIRYNFQQGDPQSTIDLLGFNDSKRVFAESSIFGTFHWAVIHEDQLLKPFQFDLATGNFKEVSELQIFQYRMLARCAVNTKLHPAGNFEELIKQFNTHTCDKCKKNVRMIHPQPPQTHKHAKEFLSKLNAPHLGAASDLGSLPAARTISPPNFPAPPPPTVPQSTSLPSFQNFPNLPFSNVEKNYFEKKYQGSPPQPIVPDVKASFAPPPSWAPPASIPPASSLAPPASFIPPAPFVPLALFPSSAPLAPAPSWAPASLAPSATSASSTGLSPYTSNLLHLLISQQMGQNPFFQNPFLAGLPVAPDTFYNYSNTPCVNPLYDPPSASKYSYKPTFAPSTTEDVLGSNKEDPLKKTTAPKSNQCMNQSARTIKLNEAFKKEEMEIKNELRQLAMNGRMNIDMGNLLKFENKMVSQPNSSESKVPSKPSPYEIEARKIYSDKELNSIPEYKPDRVTDEELGATLCAALKSFKKDHDELLAKHGEEVEDEEDSSEDESDEMYSDEEEEEEEEEEEDLDDSNGLKTLLESLQNRLSMDSNGDI</sequence>
<feature type="compositionally biased region" description="Acidic residues" evidence="1">
    <location>
        <begin position="780"/>
        <end position="813"/>
    </location>
</feature>
<dbReference type="Proteomes" id="UP000095282">
    <property type="component" value="Unplaced"/>
</dbReference>
<feature type="region of interest" description="Disordered" evidence="1">
    <location>
        <begin position="774"/>
        <end position="836"/>
    </location>
</feature>
<protein>
    <submittedName>
        <fullName evidence="3">Uncharacterized protein</fullName>
    </submittedName>
</protein>
<keyword evidence="2" id="KW-1185">Reference proteome</keyword>
<feature type="region of interest" description="Disordered" evidence="1">
    <location>
        <begin position="441"/>
        <end position="470"/>
    </location>
</feature>
<name>A0A1I7UYK2_9PELO</name>
<evidence type="ECO:0000256" key="1">
    <source>
        <dbReference type="SAM" id="MobiDB-lite"/>
    </source>
</evidence>
<accession>A0A1I7UYK2</accession>
<evidence type="ECO:0000313" key="3">
    <source>
        <dbReference type="WBParaSite" id="Csp11.Scaffold630.g20632.t1"/>
    </source>
</evidence>
<dbReference type="WBParaSite" id="Csp11.Scaffold630.g20632.t1">
    <property type="protein sequence ID" value="Csp11.Scaffold630.g20632.t1"/>
    <property type="gene ID" value="Csp11.Scaffold630.g20632"/>
</dbReference>
<dbReference type="AlphaFoldDB" id="A0A1I7UYK2"/>
<organism evidence="2 3">
    <name type="scientific">Caenorhabditis tropicalis</name>
    <dbReference type="NCBI Taxonomy" id="1561998"/>
    <lineage>
        <taxon>Eukaryota</taxon>
        <taxon>Metazoa</taxon>
        <taxon>Ecdysozoa</taxon>
        <taxon>Nematoda</taxon>
        <taxon>Chromadorea</taxon>
        <taxon>Rhabditida</taxon>
        <taxon>Rhabditina</taxon>
        <taxon>Rhabditomorpha</taxon>
        <taxon>Rhabditoidea</taxon>
        <taxon>Rhabditidae</taxon>
        <taxon>Peloderinae</taxon>
        <taxon>Caenorhabditis</taxon>
    </lineage>
</organism>
<feature type="compositionally biased region" description="Polar residues" evidence="1">
    <location>
        <begin position="822"/>
        <end position="836"/>
    </location>
</feature>
<reference evidence="3" key="1">
    <citation type="submission" date="2016-11" db="UniProtKB">
        <authorList>
            <consortium name="WormBaseParasite"/>
        </authorList>
    </citation>
    <scope>IDENTIFICATION</scope>
</reference>
<feature type="compositionally biased region" description="Pro residues" evidence="1">
    <location>
        <begin position="448"/>
        <end position="458"/>
    </location>
</feature>
<dbReference type="eggNOG" id="ENOG502TIJC">
    <property type="taxonomic scope" value="Eukaryota"/>
</dbReference>
<proteinExistence type="predicted"/>
<evidence type="ECO:0000313" key="2">
    <source>
        <dbReference type="Proteomes" id="UP000095282"/>
    </source>
</evidence>
<dbReference type="STRING" id="1561998.A0A1I7UYK2"/>
<feature type="region of interest" description="Disordered" evidence="1">
    <location>
        <begin position="635"/>
        <end position="661"/>
    </location>
</feature>